<comment type="subcellular location">
    <subcellularLocation>
        <location evidence="1 10">Mitochondrion inner membrane</location>
        <topology evidence="1 10">Single-pass membrane protein</topology>
    </subcellularLocation>
</comment>
<protein>
    <recommendedName>
        <fullName evidence="3 10">Mitochondrial escape protein 2</fullName>
    </recommendedName>
</protein>
<keyword evidence="8" id="KW-0472">Membrane</keyword>
<keyword evidence="5 10" id="KW-0999">Mitochondrion inner membrane</keyword>
<dbReference type="InParanoid" id="B0D3Z3"/>
<keyword evidence="11" id="KW-0175">Coiled coil</keyword>
<dbReference type="Pfam" id="PF10443">
    <property type="entry name" value="RNA12"/>
    <property type="match status" value="1"/>
</dbReference>
<dbReference type="KEGG" id="lbc:LACBIDRAFT_316111"/>
<evidence type="ECO:0000256" key="2">
    <source>
        <dbReference type="ARBA" id="ARBA00010320"/>
    </source>
</evidence>
<evidence type="ECO:0000256" key="3">
    <source>
        <dbReference type="ARBA" id="ARBA00020222"/>
    </source>
</evidence>
<evidence type="ECO:0000313" key="14">
    <source>
        <dbReference type="Proteomes" id="UP000001194"/>
    </source>
</evidence>
<keyword evidence="10" id="KW-0507">mRNA processing</keyword>
<dbReference type="RefSeq" id="XP_001878317.1">
    <property type="nucleotide sequence ID" value="XM_001878282.1"/>
</dbReference>
<dbReference type="OrthoDB" id="10267654at2759"/>
<evidence type="ECO:0000256" key="4">
    <source>
        <dbReference type="ARBA" id="ARBA00022692"/>
    </source>
</evidence>
<keyword evidence="6" id="KW-1133">Transmembrane helix</keyword>
<evidence type="ECO:0000313" key="13">
    <source>
        <dbReference type="EMBL" id="EDR11016.1"/>
    </source>
</evidence>
<dbReference type="SUPFAM" id="SSF52540">
    <property type="entry name" value="P-loop containing nucleoside triphosphate hydrolases"/>
    <property type="match status" value="1"/>
</dbReference>
<reference evidence="13 14" key="1">
    <citation type="journal article" date="2008" name="Nature">
        <title>The genome of Laccaria bicolor provides insights into mycorrhizal symbiosis.</title>
        <authorList>
            <person name="Martin F."/>
            <person name="Aerts A."/>
            <person name="Ahren D."/>
            <person name="Brun A."/>
            <person name="Danchin E.G.J."/>
            <person name="Duchaussoy F."/>
            <person name="Gibon J."/>
            <person name="Kohler A."/>
            <person name="Lindquist E."/>
            <person name="Pereda V."/>
            <person name="Salamov A."/>
            <person name="Shapiro H.J."/>
            <person name="Wuyts J."/>
            <person name="Blaudez D."/>
            <person name="Buee M."/>
            <person name="Brokstein P."/>
            <person name="Canbaeck B."/>
            <person name="Cohen D."/>
            <person name="Courty P.E."/>
            <person name="Coutinho P.M."/>
            <person name="Delaruelle C."/>
            <person name="Detter J.C."/>
            <person name="Deveau A."/>
            <person name="DiFazio S."/>
            <person name="Duplessis S."/>
            <person name="Fraissinet-Tachet L."/>
            <person name="Lucic E."/>
            <person name="Frey-Klett P."/>
            <person name="Fourrey C."/>
            <person name="Feussner I."/>
            <person name="Gay G."/>
            <person name="Grimwood J."/>
            <person name="Hoegger P.J."/>
            <person name="Jain P."/>
            <person name="Kilaru S."/>
            <person name="Labbe J."/>
            <person name="Lin Y.C."/>
            <person name="Legue V."/>
            <person name="Le Tacon F."/>
            <person name="Marmeisse R."/>
            <person name="Melayah D."/>
            <person name="Montanini B."/>
            <person name="Muratet M."/>
            <person name="Nehls U."/>
            <person name="Niculita-Hirzel H."/>
            <person name="Oudot-Le Secq M.P."/>
            <person name="Peter M."/>
            <person name="Quesneville H."/>
            <person name="Rajashekar B."/>
            <person name="Reich M."/>
            <person name="Rouhier N."/>
            <person name="Schmutz J."/>
            <person name="Yin T."/>
            <person name="Chalot M."/>
            <person name="Henrissat B."/>
            <person name="Kuees U."/>
            <person name="Lucas S."/>
            <person name="Van de Peer Y."/>
            <person name="Podila G.K."/>
            <person name="Polle A."/>
            <person name="Pukkila P.J."/>
            <person name="Richardson P.M."/>
            <person name="Rouze P."/>
            <person name="Sanders I.R."/>
            <person name="Stajich J.E."/>
            <person name="Tunlid A."/>
            <person name="Tuskan G."/>
            <person name="Grigoriev I.V."/>
        </authorList>
    </citation>
    <scope>NUCLEOTIDE SEQUENCE [LARGE SCALE GENOMIC DNA]</scope>
    <source>
        <strain evidence="14">S238N-H82 / ATCC MYA-4686</strain>
    </source>
</reference>
<dbReference type="GeneID" id="6074168"/>
<organism evidence="14">
    <name type="scientific">Laccaria bicolor (strain S238N-H82 / ATCC MYA-4686)</name>
    <name type="common">Bicoloured deceiver</name>
    <name type="synonym">Laccaria laccata var. bicolor</name>
    <dbReference type="NCBI Taxonomy" id="486041"/>
    <lineage>
        <taxon>Eukaryota</taxon>
        <taxon>Fungi</taxon>
        <taxon>Dikarya</taxon>
        <taxon>Basidiomycota</taxon>
        <taxon>Agaricomycotina</taxon>
        <taxon>Agaricomycetes</taxon>
        <taxon>Agaricomycetidae</taxon>
        <taxon>Agaricales</taxon>
        <taxon>Agaricineae</taxon>
        <taxon>Hydnangiaceae</taxon>
        <taxon>Laccaria</taxon>
    </lineage>
</organism>
<keyword evidence="10" id="KW-0694">RNA-binding</keyword>
<evidence type="ECO:0000256" key="6">
    <source>
        <dbReference type="ARBA" id="ARBA00022989"/>
    </source>
</evidence>
<dbReference type="InterPro" id="IPR018850">
    <property type="entry name" value="Mt_escape_2_C"/>
</dbReference>
<comment type="function">
    <text evidence="9 10">Plays a role in maintaining the mitochondrial genome and in controlling the mtDNA escape. Involved in the regulation of mtDNA nucleotide structure and number. May have a dispensable role in early maturation of pre-rRNA.</text>
</comment>
<evidence type="ECO:0000256" key="7">
    <source>
        <dbReference type="ARBA" id="ARBA00023128"/>
    </source>
</evidence>
<keyword evidence="14" id="KW-1185">Reference proteome</keyword>
<feature type="coiled-coil region" evidence="11">
    <location>
        <begin position="764"/>
        <end position="791"/>
    </location>
</feature>
<dbReference type="PANTHER" id="PTHR32198">
    <property type="entry name" value="MITOCHONDRIAL ESCAPE PROTEIN 2"/>
    <property type="match status" value="1"/>
</dbReference>
<evidence type="ECO:0000256" key="9">
    <source>
        <dbReference type="ARBA" id="ARBA00025276"/>
    </source>
</evidence>
<dbReference type="InterPro" id="IPR039627">
    <property type="entry name" value="Yme2_C"/>
</dbReference>
<dbReference type="HOGENOM" id="CLU_007861_1_0_1"/>
<evidence type="ECO:0000256" key="1">
    <source>
        <dbReference type="ARBA" id="ARBA00004434"/>
    </source>
</evidence>
<dbReference type="GO" id="GO:0005743">
    <property type="term" value="C:mitochondrial inner membrane"/>
    <property type="evidence" value="ECO:0007669"/>
    <property type="project" value="UniProtKB-SubCell"/>
</dbReference>
<keyword evidence="7 10" id="KW-0496">Mitochondrion</keyword>
<dbReference type="FunCoup" id="B0D3Z3">
    <property type="interactions" value="7"/>
</dbReference>
<evidence type="ECO:0000256" key="8">
    <source>
        <dbReference type="ARBA" id="ARBA00023136"/>
    </source>
</evidence>
<accession>B0D3Z3</accession>
<proteinExistence type="inferred from homology"/>
<evidence type="ECO:0000256" key="10">
    <source>
        <dbReference type="RuleBase" id="RU367108"/>
    </source>
</evidence>
<evidence type="ECO:0000256" key="5">
    <source>
        <dbReference type="ARBA" id="ARBA00022792"/>
    </source>
</evidence>
<comment type="similarity">
    <text evidence="2 10">Belongs to the YME2 family.</text>
</comment>
<feature type="domain" description="Mitochondrial escape protein 2 C-terminal" evidence="12">
    <location>
        <begin position="313"/>
        <end position="790"/>
    </location>
</feature>
<dbReference type="GO" id="GO:0003723">
    <property type="term" value="F:RNA binding"/>
    <property type="evidence" value="ECO:0007669"/>
    <property type="project" value="UniProtKB-UniRule"/>
</dbReference>
<sequence>MLPRTTSRRFCISAKGTREAWLFIDSVFPIQIARWEHYLGLVREENLLETLHARLGNVTSHKFSVVALEPQRKDGGVFVRFSYSPINPEEDNDKALEQIEAAVMEEADKHSGLPSLLGFTGGRAWVVKGTPWKEDMNRFASPILKIAFEGTDVSEQALYQLCRPYGRIRDLTPAGSVPAGALRFTTITFQRLQSAAIARNVIHGLNYPSGSTSPTRLRVAYQKPIQAHAIRDWMSSHPKIMLPLLVFLFGTLTYTIFDPIRSFMIEGKMLEWFDYRKFKLYRWLQVSTFGRFVGTLDSSTVKETSPAAVWQERKEAETGMKAYLTDTPTTVAFVHGPQGSGKSRMLGTIVEETGRTTLIIDCKDLQSATTDSQLIGALAAQTGYWPVFTFLNSMNNLIDLASIGLIGQKTGLSNSLSDQLKEVLSATETALKGVTSSHRAAIQRQIKNDEKREVSRIQAERRRNQIRQGVWHDGRLDCVAGNGIMSELGVGDERFDEADAVSFTAKEHSENEEKTGQYQQHFDTVNALPVVVIRNYTTKIGSDREELLTVLAQWAASLAEKQIAHVIVTSDNRENSKRLAKALPSKPLYTIALSDADASGSLAFLKQKLGYTGMDIAFSAEQTKCVRRLGGRASDLESLIHKMRNGQSVEEAVEEIINQGVSELRKNAFGDDVDDAKGLLWTREQAWKVIRLLSQQPEVPYYDVLVDFPFKGDETALRGMEHAELISISTHEGRPSTIRPGKPVFRWVFERLVNDRIFQTTQDIAFNEKMINAAESSIKTYEQELMVLAEVISVEPRHWWGFFFGMKSASRERARYLAEKMLAAGGKLERLERKNVELKKLLAKA</sequence>
<dbReference type="AlphaFoldDB" id="B0D3Z3"/>
<dbReference type="PANTHER" id="PTHR32198:SF2">
    <property type="entry name" value="MITOCHONDRIAL ESCAPE PROTEIN 2"/>
    <property type="match status" value="1"/>
</dbReference>
<dbReference type="GO" id="GO:0006397">
    <property type="term" value="P:mRNA processing"/>
    <property type="evidence" value="ECO:0007669"/>
    <property type="project" value="UniProtKB-UniRule"/>
</dbReference>
<dbReference type="EMBL" id="DS547096">
    <property type="protein sequence ID" value="EDR11016.1"/>
    <property type="molecule type" value="Genomic_DNA"/>
</dbReference>
<dbReference type="Gene3D" id="3.40.50.300">
    <property type="entry name" value="P-loop containing nucleotide triphosphate hydrolases"/>
    <property type="match status" value="1"/>
</dbReference>
<keyword evidence="4" id="KW-0812">Transmembrane</keyword>
<dbReference type="InterPro" id="IPR027417">
    <property type="entry name" value="P-loop_NTPase"/>
</dbReference>
<evidence type="ECO:0000256" key="11">
    <source>
        <dbReference type="SAM" id="Coils"/>
    </source>
</evidence>
<name>B0D3Z3_LACBS</name>
<dbReference type="Proteomes" id="UP000001194">
    <property type="component" value="Unassembled WGS sequence"/>
</dbReference>
<gene>
    <name evidence="13" type="ORF">LACBIDRAFT_316111</name>
</gene>
<evidence type="ECO:0000259" key="12">
    <source>
        <dbReference type="Pfam" id="PF10443"/>
    </source>
</evidence>